<evidence type="ECO:0000313" key="8">
    <source>
        <dbReference type="Proteomes" id="UP000075787"/>
    </source>
</evidence>
<dbReference type="SUPFAM" id="SSF52317">
    <property type="entry name" value="Class I glutamine amidotransferase-like"/>
    <property type="match status" value="1"/>
</dbReference>
<dbReference type="CDD" id="cd01743">
    <property type="entry name" value="GATase1_Anthranilate_Synthase"/>
    <property type="match status" value="1"/>
</dbReference>
<accession>A0A161QZ95</accession>
<dbReference type="GO" id="GO:0046820">
    <property type="term" value="F:4-amino-4-deoxychorismate synthase activity"/>
    <property type="evidence" value="ECO:0007669"/>
    <property type="project" value="UniProtKB-EC"/>
</dbReference>
<dbReference type="PANTHER" id="PTHR11236">
    <property type="entry name" value="AMINOBENZOATE/ANTHRANILATE SYNTHASE"/>
    <property type="match status" value="1"/>
</dbReference>
<dbReference type="InterPro" id="IPR029062">
    <property type="entry name" value="Class_I_gatase-like"/>
</dbReference>
<evidence type="ECO:0000313" key="7">
    <source>
        <dbReference type="EMBL" id="KYO50120.1"/>
    </source>
</evidence>
<keyword evidence="3" id="KW-0808">Transferase</keyword>
<dbReference type="PROSITE" id="PS51273">
    <property type="entry name" value="GATASE_TYPE_1"/>
    <property type="match status" value="1"/>
</dbReference>
<dbReference type="PANTHER" id="PTHR11236:SF18">
    <property type="entry name" value="AMINODEOXYCHORISMATE SYNTHASE"/>
    <property type="match status" value="1"/>
</dbReference>
<dbReference type="PRINTS" id="PR00096">
    <property type="entry name" value="GATASE"/>
</dbReference>
<sequence>MRALLIDNHDSFTGNLARLWWQVTGQLPLVVPHDAARWAELAADGFEAVLISPGPGRPDTPADFRLGAEVLQLALSPGVRLPVLGICLGHQGIAAAAGGRVVQAGEPRHGRTSPVHHQGHPLFQGVASPFEAVRYHSLIAAEPLPDRLEVLARAGDDGAVMALGHVSAPVYGLQFHPESILTPDGARLLANFARLAGPGTVAAAAPEQRLAVPPVDDPWPPGLLPDAGAEGGRVLRRPLAEGVDIEAAADLVRRLSGWSVWLDPADGDPAAQPVLIPDQGPLARRLSYRVADRRMTVADGGGQRLGQVTGDAFDLLGAAIDRIGPLAPLADGTGCRLPGPGFYGYLGYELAELSTGVAHHPSGRDDLRLILADRLLVARAGADGRYAIEAVMLVPAGDAGASAAADAWAEAWADRLASARPLPPPDMTPAALPVAAAHDRAAYRRRIRAAQRLIRIGQSFEICLTTRFRVRGAIDPWQSYRRLRRAARAPLMAWLGFGDMAVLSGSPELFLDLDPVAGIATARPIKGTVRRAADPVEDAKLAAGLAASEKERAENLMIVDLMRNDLGRVARPDGVAVPVLFGIESFATVHQLVSTVTARLASAPPGRRTAGLLRACFPGGSMTGAPKRRTLEIIHRLEGEARGVYSGAIGRIGLDGSLRLSMVIRTALVDDEGATVGAGGAITHLSDPEAEIDEVALKASAPLAALFPPHSAKA</sequence>
<dbReference type="NCBIfam" id="TIGR00566">
    <property type="entry name" value="trpG_papA"/>
    <property type="match status" value="1"/>
</dbReference>
<dbReference type="InterPro" id="IPR017926">
    <property type="entry name" value="GATASE"/>
</dbReference>
<evidence type="ECO:0000256" key="3">
    <source>
        <dbReference type="ARBA" id="ARBA00022679"/>
    </source>
</evidence>
<dbReference type="AlphaFoldDB" id="A0A161QZ95"/>
<dbReference type="InterPro" id="IPR005801">
    <property type="entry name" value="ADC_synthase"/>
</dbReference>
<evidence type="ECO:0000256" key="2">
    <source>
        <dbReference type="ARBA" id="ARBA00013139"/>
    </source>
</evidence>
<evidence type="ECO:0000256" key="1">
    <source>
        <dbReference type="ARBA" id="ARBA00005970"/>
    </source>
</evidence>
<dbReference type="Pfam" id="PF00117">
    <property type="entry name" value="GATase"/>
    <property type="match status" value="1"/>
</dbReference>
<dbReference type="GO" id="GO:0008153">
    <property type="term" value="P:4-aminobenzoate biosynthetic process"/>
    <property type="evidence" value="ECO:0007669"/>
    <property type="project" value="TreeGrafter"/>
</dbReference>
<proteinExistence type="inferred from homology"/>
<dbReference type="RefSeq" id="WP_062768795.1">
    <property type="nucleotide sequence ID" value="NZ_LPZR01000206.1"/>
</dbReference>
<dbReference type="Proteomes" id="UP000075787">
    <property type="component" value="Unassembled WGS sequence"/>
</dbReference>
<dbReference type="Gene3D" id="3.40.50.880">
    <property type="match status" value="1"/>
</dbReference>
<dbReference type="EC" id="2.6.1.85" evidence="2"/>
<feature type="domain" description="Chorismate-utilising enzyme C-terminal" evidence="6">
    <location>
        <begin position="440"/>
        <end position="698"/>
    </location>
</feature>
<dbReference type="InterPro" id="IPR019999">
    <property type="entry name" value="Anth_synth_I-like"/>
</dbReference>
<feature type="domain" description="Glutamine amidotransferase" evidence="5">
    <location>
        <begin position="4"/>
        <end position="193"/>
    </location>
</feature>
<dbReference type="SUPFAM" id="SSF56322">
    <property type="entry name" value="ADC synthase"/>
    <property type="match status" value="1"/>
</dbReference>
<dbReference type="GO" id="GO:0000162">
    <property type="term" value="P:L-tryptophan biosynthetic process"/>
    <property type="evidence" value="ECO:0007669"/>
    <property type="project" value="TreeGrafter"/>
</dbReference>
<evidence type="ECO:0000259" key="5">
    <source>
        <dbReference type="Pfam" id="PF00117"/>
    </source>
</evidence>
<dbReference type="Pfam" id="PF00425">
    <property type="entry name" value="Chorismate_bind"/>
    <property type="match status" value="1"/>
</dbReference>
<dbReference type="PRINTS" id="PR00097">
    <property type="entry name" value="ANTSNTHASEII"/>
</dbReference>
<evidence type="ECO:0000256" key="4">
    <source>
        <dbReference type="ARBA" id="ARBA00022962"/>
    </source>
</evidence>
<protein>
    <recommendedName>
        <fullName evidence="2">aminodeoxychorismate synthase</fullName>
        <ecNumber evidence="2">2.6.1.85</ecNumber>
    </recommendedName>
</protein>
<comment type="caution">
    <text evidence="7">The sequence shown here is derived from an EMBL/GenBank/DDBJ whole genome shotgun (WGS) entry which is preliminary data.</text>
</comment>
<dbReference type="EMBL" id="LPZR01000206">
    <property type="protein sequence ID" value="KYO50120.1"/>
    <property type="molecule type" value="Genomic_DNA"/>
</dbReference>
<name>A0A161QZ95_9PROT</name>
<dbReference type="Gene3D" id="3.60.120.10">
    <property type="entry name" value="Anthranilate synthase"/>
    <property type="match status" value="1"/>
</dbReference>
<dbReference type="InterPro" id="IPR006221">
    <property type="entry name" value="TrpG/PapA_dom"/>
</dbReference>
<dbReference type="PRINTS" id="PR00099">
    <property type="entry name" value="CPSGATASE"/>
</dbReference>
<dbReference type="OrthoDB" id="9803598at2"/>
<gene>
    <name evidence="7" type="ORF">AUP44_14300</name>
</gene>
<evidence type="ECO:0000259" key="6">
    <source>
        <dbReference type="Pfam" id="PF00425"/>
    </source>
</evidence>
<organism evidence="7 8">
    <name type="scientific">Tistrella mobilis</name>
    <dbReference type="NCBI Taxonomy" id="171437"/>
    <lineage>
        <taxon>Bacteria</taxon>
        <taxon>Pseudomonadati</taxon>
        <taxon>Pseudomonadota</taxon>
        <taxon>Alphaproteobacteria</taxon>
        <taxon>Geminicoccales</taxon>
        <taxon>Geminicoccaceae</taxon>
        <taxon>Tistrella</taxon>
    </lineage>
</organism>
<keyword evidence="4" id="KW-0315">Glutamine amidotransferase</keyword>
<dbReference type="InterPro" id="IPR015890">
    <property type="entry name" value="Chorismate_C"/>
</dbReference>
<dbReference type="GO" id="GO:0005737">
    <property type="term" value="C:cytoplasm"/>
    <property type="evidence" value="ECO:0007669"/>
    <property type="project" value="TreeGrafter"/>
</dbReference>
<comment type="similarity">
    <text evidence="1">In the C-terminal section; belongs to the anthranilate synthase component I family.</text>
</comment>
<reference evidence="7 8" key="1">
    <citation type="submission" date="2015-12" db="EMBL/GenBank/DDBJ databases">
        <title>Genome sequence of Tistrella mobilis MCCC 1A02139.</title>
        <authorList>
            <person name="Lu L."/>
            <person name="Lai Q."/>
            <person name="Shao Z."/>
            <person name="Qian P."/>
        </authorList>
    </citation>
    <scope>NUCLEOTIDE SEQUENCE [LARGE SCALE GENOMIC DNA]</scope>
    <source>
        <strain evidence="7 8">MCCC 1A02139</strain>
    </source>
</reference>